<protein>
    <submittedName>
        <fullName evidence="10">Small-conductance mechanosensitive channel</fullName>
    </submittedName>
</protein>
<dbReference type="InterPro" id="IPR006685">
    <property type="entry name" value="MscS_channel_2nd"/>
</dbReference>
<dbReference type="PANTHER" id="PTHR30221">
    <property type="entry name" value="SMALL-CONDUCTANCE MECHANOSENSITIVE CHANNEL"/>
    <property type="match status" value="1"/>
</dbReference>
<dbReference type="Gene3D" id="2.30.30.60">
    <property type="match status" value="1"/>
</dbReference>
<keyword evidence="11" id="KW-1185">Reference proteome</keyword>
<dbReference type="Pfam" id="PF21088">
    <property type="entry name" value="MS_channel_1st"/>
    <property type="match status" value="1"/>
</dbReference>
<comment type="subcellular location">
    <subcellularLocation>
        <location evidence="1">Cell membrane</location>
        <topology evidence="1">Multi-pass membrane protein</topology>
    </subcellularLocation>
</comment>
<dbReference type="InterPro" id="IPR049278">
    <property type="entry name" value="MS_channel_C"/>
</dbReference>
<evidence type="ECO:0000256" key="2">
    <source>
        <dbReference type="ARBA" id="ARBA00008017"/>
    </source>
</evidence>
<dbReference type="Pfam" id="PF00924">
    <property type="entry name" value="MS_channel_2nd"/>
    <property type="match status" value="1"/>
</dbReference>
<dbReference type="InterPro" id="IPR045275">
    <property type="entry name" value="MscS_archaea/bacteria_type"/>
</dbReference>
<reference evidence="10 11" key="1">
    <citation type="submission" date="2018-03" db="EMBL/GenBank/DDBJ databases">
        <title>Draft Genome Sequences of the Obligatory Marine Myxobacteria Enhygromyxa salina SWB005.</title>
        <authorList>
            <person name="Poehlein A."/>
            <person name="Moghaddam J.A."/>
            <person name="Harms H."/>
            <person name="Alanjari M."/>
            <person name="Koenig G.M."/>
            <person name="Daniel R."/>
            <person name="Schaeberle T.F."/>
        </authorList>
    </citation>
    <scope>NUCLEOTIDE SEQUENCE [LARGE SCALE GENOMIC DNA]</scope>
    <source>
        <strain evidence="10 11">SWB005</strain>
    </source>
</reference>
<dbReference type="Gene3D" id="3.30.70.100">
    <property type="match status" value="1"/>
</dbReference>
<keyword evidence="5" id="KW-1133">Transmembrane helix</keyword>
<dbReference type="RefSeq" id="WP_106390308.1">
    <property type="nucleotide sequence ID" value="NZ_PVNK01000046.1"/>
</dbReference>
<keyword evidence="4" id="KW-0812">Transmembrane</keyword>
<feature type="domain" description="Mechanosensitive ion channel MscS" evidence="7">
    <location>
        <begin position="111"/>
        <end position="174"/>
    </location>
</feature>
<evidence type="ECO:0000256" key="3">
    <source>
        <dbReference type="ARBA" id="ARBA00022475"/>
    </source>
</evidence>
<keyword evidence="3" id="KW-1003">Cell membrane</keyword>
<evidence type="ECO:0000256" key="6">
    <source>
        <dbReference type="ARBA" id="ARBA00023136"/>
    </source>
</evidence>
<dbReference type="SUPFAM" id="SSF82861">
    <property type="entry name" value="Mechanosensitive channel protein MscS (YggB), transmembrane region"/>
    <property type="match status" value="1"/>
</dbReference>
<sequence>MSEILNRLRDLFSPTRITTYLVDELLPDLVVAVVTLGTAWLVWKLLERGARAVLRRSELDETAQSFIQTVIRYLILTIGVVTALAQLGVDTASLLTSLGVVGLTIGFAARDTLSNVISGLFIFWDRPFVISDLVEIDGKYGRVQNITMRSTRVVTVDGRMLAIPNSQIVNSVVASYTNFPNLRLDVPFTISVTEDIARAREIAIGVIADDARFLADPAPLVAVTELNDYNVTMELRVWLDDERSHVTMRFELRERLFEALRSAEVEMPFETFALVSEAA</sequence>
<dbReference type="EMBL" id="PVNK01000046">
    <property type="protein sequence ID" value="PRQ04301.1"/>
    <property type="molecule type" value="Genomic_DNA"/>
</dbReference>
<dbReference type="Pfam" id="PF21082">
    <property type="entry name" value="MS_channel_3rd"/>
    <property type="match status" value="1"/>
</dbReference>
<organism evidence="10 11">
    <name type="scientific">Enhygromyxa salina</name>
    <dbReference type="NCBI Taxonomy" id="215803"/>
    <lineage>
        <taxon>Bacteria</taxon>
        <taxon>Pseudomonadati</taxon>
        <taxon>Myxococcota</taxon>
        <taxon>Polyangia</taxon>
        <taxon>Nannocystales</taxon>
        <taxon>Nannocystaceae</taxon>
        <taxon>Enhygromyxa</taxon>
    </lineage>
</organism>
<dbReference type="Gene3D" id="1.10.287.1260">
    <property type="match status" value="1"/>
</dbReference>
<accession>A0A2S9YGY2</accession>
<dbReference type="InterPro" id="IPR010920">
    <property type="entry name" value="LSM_dom_sf"/>
</dbReference>
<evidence type="ECO:0000313" key="11">
    <source>
        <dbReference type="Proteomes" id="UP000237968"/>
    </source>
</evidence>
<feature type="domain" description="Mechanosensitive ion channel MscS C-terminal" evidence="8">
    <location>
        <begin position="186"/>
        <end position="267"/>
    </location>
</feature>
<dbReference type="GO" id="GO:0005886">
    <property type="term" value="C:plasma membrane"/>
    <property type="evidence" value="ECO:0007669"/>
    <property type="project" value="UniProtKB-SubCell"/>
</dbReference>
<dbReference type="GO" id="GO:0008381">
    <property type="term" value="F:mechanosensitive monoatomic ion channel activity"/>
    <property type="evidence" value="ECO:0007669"/>
    <property type="project" value="InterPro"/>
</dbReference>
<dbReference type="SUPFAM" id="SSF50182">
    <property type="entry name" value="Sm-like ribonucleoproteins"/>
    <property type="match status" value="1"/>
</dbReference>
<evidence type="ECO:0000259" key="8">
    <source>
        <dbReference type="Pfam" id="PF21082"/>
    </source>
</evidence>
<name>A0A2S9YGY2_9BACT</name>
<dbReference type="SUPFAM" id="SSF82689">
    <property type="entry name" value="Mechanosensitive channel protein MscS (YggB), C-terminal domain"/>
    <property type="match status" value="1"/>
</dbReference>
<evidence type="ECO:0000256" key="1">
    <source>
        <dbReference type="ARBA" id="ARBA00004651"/>
    </source>
</evidence>
<comment type="caution">
    <text evidence="10">The sequence shown here is derived from an EMBL/GenBank/DDBJ whole genome shotgun (WGS) entry which is preliminary data.</text>
</comment>
<dbReference type="PANTHER" id="PTHR30221:SF1">
    <property type="entry name" value="SMALL-CONDUCTANCE MECHANOSENSITIVE CHANNEL"/>
    <property type="match status" value="1"/>
</dbReference>
<evidence type="ECO:0000259" key="7">
    <source>
        <dbReference type="Pfam" id="PF00924"/>
    </source>
</evidence>
<dbReference type="Proteomes" id="UP000237968">
    <property type="component" value="Unassembled WGS sequence"/>
</dbReference>
<keyword evidence="6" id="KW-0472">Membrane</keyword>
<dbReference type="InterPro" id="IPR023408">
    <property type="entry name" value="MscS_beta-dom_sf"/>
</dbReference>
<dbReference type="InterPro" id="IPR011066">
    <property type="entry name" value="MscS_channel_C_sf"/>
</dbReference>
<comment type="similarity">
    <text evidence="2">Belongs to the MscS (TC 1.A.23) family.</text>
</comment>
<evidence type="ECO:0000256" key="4">
    <source>
        <dbReference type="ARBA" id="ARBA00022692"/>
    </source>
</evidence>
<gene>
    <name evidence="10" type="primary">mscS_2</name>
    <name evidence="10" type="ORF">ENSA5_08670</name>
</gene>
<dbReference type="OrthoDB" id="9793781at2"/>
<feature type="domain" description="Mechanosensitive ion channel transmembrane helices 2/3" evidence="9">
    <location>
        <begin position="69"/>
        <end position="109"/>
    </location>
</feature>
<evidence type="ECO:0000256" key="5">
    <source>
        <dbReference type="ARBA" id="ARBA00022989"/>
    </source>
</evidence>
<dbReference type="InterPro" id="IPR049142">
    <property type="entry name" value="MS_channel_1st"/>
</dbReference>
<dbReference type="AlphaFoldDB" id="A0A2S9YGY2"/>
<dbReference type="InterPro" id="IPR011014">
    <property type="entry name" value="MscS_channel_TM-2"/>
</dbReference>
<evidence type="ECO:0000313" key="10">
    <source>
        <dbReference type="EMBL" id="PRQ04301.1"/>
    </source>
</evidence>
<evidence type="ECO:0000259" key="9">
    <source>
        <dbReference type="Pfam" id="PF21088"/>
    </source>
</evidence>
<proteinExistence type="inferred from homology"/>